<comment type="similarity">
    <text evidence="4 5">Belongs to the small heat shock protein (HSP20) family.</text>
</comment>
<dbReference type="CDD" id="cd06464">
    <property type="entry name" value="ACD_sHsps-like"/>
    <property type="match status" value="1"/>
</dbReference>
<evidence type="ECO:0000256" key="1">
    <source>
        <dbReference type="ARBA" id="ARBA00004496"/>
    </source>
</evidence>
<dbReference type="FunFam" id="2.60.40.790:FF:000010">
    <property type="entry name" value="17.3 kDa class II heat shock protein-like"/>
    <property type="match status" value="1"/>
</dbReference>
<dbReference type="GO" id="GO:0005737">
    <property type="term" value="C:cytoplasm"/>
    <property type="evidence" value="ECO:0007669"/>
    <property type="project" value="UniProtKB-SubCell"/>
</dbReference>
<dbReference type="InterPro" id="IPR031107">
    <property type="entry name" value="Small_HSP"/>
</dbReference>
<accession>Q43544</accession>
<dbReference type="Gene3D" id="2.60.40.790">
    <property type="match status" value="1"/>
</dbReference>
<keyword evidence="2" id="KW-0963">Cytoplasm</keyword>
<dbReference type="PIR" id="JC2207">
    <property type="entry name" value="JC2207"/>
</dbReference>
<dbReference type="InterPro" id="IPR008978">
    <property type="entry name" value="HSP20-like_chaperone"/>
</dbReference>
<feature type="domain" description="SHSP" evidence="6">
    <location>
        <begin position="90"/>
        <end position="203"/>
    </location>
</feature>
<dbReference type="PROSITE" id="PS01031">
    <property type="entry name" value="SHSP"/>
    <property type="match status" value="1"/>
</dbReference>
<organism evidence="7">
    <name type="scientific">Lilium longiflorum</name>
    <name type="common">Trumpet lily</name>
    <dbReference type="NCBI Taxonomy" id="4690"/>
    <lineage>
        <taxon>Eukaryota</taxon>
        <taxon>Viridiplantae</taxon>
        <taxon>Streptophyta</taxon>
        <taxon>Embryophyta</taxon>
        <taxon>Tracheophyta</taxon>
        <taxon>Spermatophyta</taxon>
        <taxon>Magnoliopsida</taxon>
        <taxon>Liliopsida</taxon>
        <taxon>Liliales</taxon>
        <taxon>Liliaceae</taxon>
        <taxon>Lilium</taxon>
    </lineage>
</organism>
<proteinExistence type="evidence at transcript level"/>
<dbReference type="GO" id="GO:0006950">
    <property type="term" value="P:response to stress"/>
    <property type="evidence" value="ECO:0007669"/>
    <property type="project" value="UniProtKB-ARBA"/>
</dbReference>
<evidence type="ECO:0000259" key="6">
    <source>
        <dbReference type="PROSITE" id="PS01031"/>
    </source>
</evidence>
<evidence type="ECO:0000256" key="4">
    <source>
        <dbReference type="PROSITE-ProRule" id="PRU00285"/>
    </source>
</evidence>
<protein>
    <submittedName>
        <fullName evidence="7">Small heat shock protein</fullName>
    </submittedName>
</protein>
<dbReference type="EMBL" id="D21817">
    <property type="protein sequence ID" value="BAA04841.1"/>
    <property type="molecule type" value="mRNA"/>
</dbReference>
<evidence type="ECO:0000313" key="7">
    <source>
        <dbReference type="EMBL" id="BAA04841.1"/>
    </source>
</evidence>
<evidence type="ECO:0000256" key="2">
    <source>
        <dbReference type="ARBA" id="ARBA00022490"/>
    </source>
</evidence>
<evidence type="ECO:0000256" key="5">
    <source>
        <dbReference type="RuleBase" id="RU003616"/>
    </source>
</evidence>
<evidence type="ECO:0000256" key="3">
    <source>
        <dbReference type="ARBA" id="ARBA00023016"/>
    </source>
</evidence>
<keyword evidence="3 7" id="KW-0346">Stress response</keyword>
<reference evidence="7" key="1">
    <citation type="journal article" date="1994" name="DNA Res.">
        <title>Characterization of cDNAs induced in meiotic prophase in lily microsporocytes.</title>
        <authorList>
            <person name="Kobayashi T."/>
            <person name="Kobayashi E."/>
            <person name="Sato S."/>
            <person name="Hotta Y."/>
            <person name="Miyajima N."/>
            <person name="Tanaka A."/>
            <person name="Tabata S."/>
        </authorList>
    </citation>
    <scope>NUCLEOTIDE SEQUENCE</scope>
    <source>
        <tissue evidence="7">Floral bud</tissue>
    </source>
</reference>
<sequence length="203" mass="21608">QSSQSMESAMITLDLPVIAAYRQLMEIPGETSNSLGDPSQSYALDAPTLTYALDAPTRSYVLDAPTLSYAHDAPTLTYALGAPASTYALDAGAMASTAADVKDLPAAYVFVVDMPGVGSGDLKVKVEGDNVLLISGERKREEEGVYLCIERRVGKLTKMFVLPENANTEAVSAVCKDGVLTVTVEKRPPQEPKKPKVIEVKVA</sequence>
<dbReference type="SUPFAM" id="SSF49764">
    <property type="entry name" value="HSP20-like chaperones"/>
    <property type="match status" value="1"/>
</dbReference>
<gene>
    <name evidence="7" type="primary">LIM11</name>
</gene>
<dbReference type="Pfam" id="PF00011">
    <property type="entry name" value="HSP20"/>
    <property type="match status" value="1"/>
</dbReference>
<feature type="non-terminal residue" evidence="7">
    <location>
        <position position="1"/>
    </location>
</feature>
<dbReference type="PANTHER" id="PTHR11527">
    <property type="entry name" value="HEAT-SHOCK PROTEIN 20 FAMILY MEMBER"/>
    <property type="match status" value="1"/>
</dbReference>
<dbReference type="AlphaFoldDB" id="Q43544"/>
<comment type="subcellular location">
    <subcellularLocation>
        <location evidence="1">Cytoplasm</location>
    </subcellularLocation>
</comment>
<dbReference type="InterPro" id="IPR002068">
    <property type="entry name" value="A-crystallin/Hsp20_dom"/>
</dbReference>
<name>Q43544_LILLO</name>